<dbReference type="EMBL" id="WUYX01000037">
    <property type="protein sequence ID" value="MXV62796.1"/>
    <property type="molecule type" value="Genomic_DNA"/>
</dbReference>
<evidence type="ECO:0000313" key="2">
    <source>
        <dbReference type="Proteomes" id="UP000434101"/>
    </source>
</evidence>
<dbReference type="AlphaFoldDB" id="A0A6B0VP94"/>
<dbReference type="Proteomes" id="UP000434101">
    <property type="component" value="Unassembled WGS sequence"/>
</dbReference>
<keyword evidence="2" id="KW-1185">Reference proteome</keyword>
<evidence type="ECO:0008006" key="3">
    <source>
        <dbReference type="Google" id="ProtNLM"/>
    </source>
</evidence>
<reference evidence="1 2" key="1">
    <citation type="submission" date="2020-01" db="EMBL/GenBank/DDBJ databases">
        <title>Natronorubrum sp. JWXQ-INN 674 isolated from Inner Mongolia Autonomous Region of China.</title>
        <authorList>
            <person name="Xue Q."/>
        </authorList>
    </citation>
    <scope>NUCLEOTIDE SEQUENCE [LARGE SCALE GENOMIC DNA]</scope>
    <source>
        <strain evidence="1 2">JWXQ-INN-674</strain>
    </source>
</reference>
<dbReference type="PROSITE" id="PS51257">
    <property type="entry name" value="PROKAR_LIPOPROTEIN"/>
    <property type="match status" value="1"/>
</dbReference>
<sequence>MKRRTIFAGCVTLGFFSGCLELPTASTDEDYLIDESFSGEAFYTFQAGTNEWIEVTLGTASDSDSEIACDIIHRETAASIFRERVTDEETFDVDITEGGVFEVFVRSDERAVINIVSSE</sequence>
<accession>A0A6B0VP94</accession>
<evidence type="ECO:0000313" key="1">
    <source>
        <dbReference type="EMBL" id="MXV62796.1"/>
    </source>
</evidence>
<comment type="caution">
    <text evidence="1">The sequence shown here is derived from an EMBL/GenBank/DDBJ whole genome shotgun (WGS) entry which is preliminary data.</text>
</comment>
<name>A0A6B0VP94_9EURY</name>
<gene>
    <name evidence="1" type="ORF">GS429_12110</name>
</gene>
<organism evidence="1 2">
    <name type="scientific">Natronorubrum halalkaliphilum</name>
    <dbReference type="NCBI Taxonomy" id="2691917"/>
    <lineage>
        <taxon>Archaea</taxon>
        <taxon>Methanobacteriati</taxon>
        <taxon>Methanobacteriota</taxon>
        <taxon>Stenosarchaea group</taxon>
        <taxon>Halobacteria</taxon>
        <taxon>Halobacteriales</taxon>
        <taxon>Natrialbaceae</taxon>
        <taxon>Natronorubrum</taxon>
    </lineage>
</organism>
<proteinExistence type="predicted"/>
<dbReference type="RefSeq" id="WP_160065613.1">
    <property type="nucleotide sequence ID" value="NZ_WUYX01000037.1"/>
</dbReference>
<protein>
    <recommendedName>
        <fullName evidence="3">Lipoprotein</fullName>
    </recommendedName>
</protein>